<gene>
    <name evidence="2" type="ORF">AVDCRST_MAG56-4793</name>
</gene>
<organism evidence="2">
    <name type="scientific">uncultured Cytophagales bacterium</name>
    <dbReference type="NCBI Taxonomy" id="158755"/>
    <lineage>
        <taxon>Bacteria</taxon>
        <taxon>Pseudomonadati</taxon>
        <taxon>Bacteroidota</taxon>
        <taxon>Sphingobacteriia</taxon>
        <taxon>Sphingobacteriales</taxon>
        <taxon>environmental samples</taxon>
    </lineage>
</organism>
<feature type="compositionally biased region" description="Basic residues" evidence="1">
    <location>
        <begin position="29"/>
        <end position="45"/>
    </location>
</feature>
<dbReference type="EC" id="3.5.4.16" evidence="2"/>
<protein>
    <submittedName>
        <fullName evidence="2">GTP cyclohydrolase I type 1</fullName>
        <ecNumber evidence="2">3.5.4.16</ecNumber>
    </submittedName>
</protein>
<feature type="non-terminal residue" evidence="2">
    <location>
        <position position="65"/>
    </location>
</feature>
<evidence type="ECO:0000313" key="2">
    <source>
        <dbReference type="EMBL" id="CAA9293173.1"/>
    </source>
</evidence>
<proteinExistence type="predicted"/>
<feature type="compositionally biased region" description="Basic residues" evidence="1">
    <location>
        <begin position="9"/>
        <end position="18"/>
    </location>
</feature>
<name>A0A6J4K1V3_9SPHI</name>
<keyword evidence="2" id="KW-0378">Hydrolase</keyword>
<accession>A0A6J4K1V3</accession>
<feature type="region of interest" description="Disordered" evidence="1">
    <location>
        <begin position="1"/>
        <end position="45"/>
    </location>
</feature>
<feature type="non-terminal residue" evidence="2">
    <location>
        <position position="1"/>
    </location>
</feature>
<dbReference type="GO" id="GO:0003934">
    <property type="term" value="F:GTP cyclohydrolase I activity"/>
    <property type="evidence" value="ECO:0007669"/>
    <property type="project" value="UniProtKB-EC"/>
</dbReference>
<dbReference type="EMBL" id="CADCTQ010000399">
    <property type="protein sequence ID" value="CAA9293173.1"/>
    <property type="molecule type" value="Genomic_DNA"/>
</dbReference>
<evidence type="ECO:0000256" key="1">
    <source>
        <dbReference type="SAM" id="MobiDB-lite"/>
    </source>
</evidence>
<sequence>RQRIERHAANRRRGRTARRQAPVRVVAGRQRRCQQHHHRPLQRQVQRRIHAPGVSQIRAVGRPGL</sequence>
<dbReference type="AlphaFoldDB" id="A0A6J4K1V3"/>
<reference evidence="2" key="1">
    <citation type="submission" date="2020-02" db="EMBL/GenBank/DDBJ databases">
        <authorList>
            <person name="Meier V. D."/>
        </authorList>
    </citation>
    <scope>NUCLEOTIDE SEQUENCE</scope>
    <source>
        <strain evidence="2">AVDCRST_MAG56</strain>
    </source>
</reference>